<dbReference type="EMBL" id="GECU01036070">
    <property type="protein sequence ID" value="JAS71636.1"/>
    <property type="molecule type" value="Transcribed_RNA"/>
</dbReference>
<proteinExistence type="predicted"/>
<accession>A0A1B6HAA9</accession>
<evidence type="ECO:0000259" key="2">
    <source>
        <dbReference type="Pfam" id="PF08768"/>
    </source>
</evidence>
<dbReference type="Gene3D" id="2.40.128.20">
    <property type="match status" value="1"/>
</dbReference>
<organism evidence="3">
    <name type="scientific">Homalodisca liturata</name>
    <dbReference type="NCBI Taxonomy" id="320908"/>
    <lineage>
        <taxon>Eukaryota</taxon>
        <taxon>Metazoa</taxon>
        <taxon>Ecdysozoa</taxon>
        <taxon>Arthropoda</taxon>
        <taxon>Hexapoda</taxon>
        <taxon>Insecta</taxon>
        <taxon>Pterygota</taxon>
        <taxon>Neoptera</taxon>
        <taxon>Paraneoptera</taxon>
        <taxon>Hemiptera</taxon>
        <taxon>Auchenorrhyncha</taxon>
        <taxon>Membracoidea</taxon>
        <taxon>Cicadellidae</taxon>
        <taxon>Cicadellinae</taxon>
        <taxon>Proconiini</taxon>
        <taxon>Homalodisca</taxon>
    </lineage>
</organism>
<dbReference type="InterPro" id="IPR012674">
    <property type="entry name" value="Calycin"/>
</dbReference>
<protein>
    <recommendedName>
        <fullName evidence="2">THAP4-like heme-binding domain-containing protein</fullName>
    </recommendedName>
</protein>
<evidence type="ECO:0000256" key="1">
    <source>
        <dbReference type="ARBA" id="ARBA00036993"/>
    </source>
</evidence>
<dbReference type="Pfam" id="PF08768">
    <property type="entry name" value="THAP4_heme-bd"/>
    <property type="match status" value="1"/>
</dbReference>
<evidence type="ECO:0000313" key="4">
    <source>
        <dbReference type="EMBL" id="JAS91161.1"/>
    </source>
</evidence>
<name>A0A1B6HAA9_9HEMI</name>
<gene>
    <name evidence="4" type="ORF">g.12470</name>
    <name evidence="3" type="ORF">g.12471</name>
</gene>
<feature type="domain" description="THAP4-like heme-binding" evidence="2">
    <location>
        <begin position="11"/>
        <end position="160"/>
    </location>
</feature>
<dbReference type="EMBL" id="GECU01016545">
    <property type="protein sequence ID" value="JAS91161.1"/>
    <property type="molecule type" value="Transcribed_RNA"/>
</dbReference>
<comment type="catalytic activity">
    <reaction evidence="1">
        <text>peroxynitrite = nitrate</text>
        <dbReference type="Rhea" id="RHEA:63116"/>
        <dbReference type="ChEBI" id="CHEBI:17632"/>
        <dbReference type="ChEBI" id="CHEBI:25941"/>
    </reaction>
    <physiologicalReaction direction="left-to-right" evidence="1">
        <dbReference type="Rhea" id="RHEA:63117"/>
    </physiologicalReaction>
</comment>
<sequence length="162" mass="18311">MQASLPIHEALKPLSWLIGKWVGNGLGEYPTITPFKYCEELEFTSLGQPLLNYTSRTWHAEKKNPMHFESGFLRIKPGTRDVAFMISHNFGLSEVEEGQVEDLKLVTTSQDIKRMSFAKDPGVTQIHREYNLQGDVLSLTLSMATTNTPLTKHLTVAYKKIS</sequence>
<dbReference type="SUPFAM" id="SSF50814">
    <property type="entry name" value="Lipocalins"/>
    <property type="match status" value="1"/>
</dbReference>
<reference evidence="3" key="1">
    <citation type="submission" date="2015-11" db="EMBL/GenBank/DDBJ databases">
        <title>De novo transcriptome assembly of four potential Pierce s Disease insect vectors from Arizona vineyards.</title>
        <authorList>
            <person name="Tassone E.E."/>
        </authorList>
    </citation>
    <scope>NUCLEOTIDE SEQUENCE</scope>
</reference>
<dbReference type="PANTHER" id="PTHR15854:SF4">
    <property type="entry name" value="PEROXYNITRITE ISOMERASE THAP4"/>
    <property type="match status" value="1"/>
</dbReference>
<dbReference type="InterPro" id="IPR014878">
    <property type="entry name" value="THAP4-like_heme-bd"/>
</dbReference>
<dbReference type="AlphaFoldDB" id="A0A1B6HAA9"/>
<dbReference type="InterPro" id="IPR045165">
    <property type="entry name" value="Nitrobindin"/>
</dbReference>
<dbReference type="CDD" id="cd07828">
    <property type="entry name" value="lipocalin_heme-bd-THAP4-like"/>
    <property type="match status" value="1"/>
</dbReference>
<dbReference type="PANTHER" id="PTHR15854">
    <property type="entry name" value="THAP4 PROTEIN"/>
    <property type="match status" value="1"/>
</dbReference>
<evidence type="ECO:0000313" key="3">
    <source>
        <dbReference type="EMBL" id="JAS71636.1"/>
    </source>
</evidence>